<dbReference type="Proteomes" id="UP001597418">
    <property type="component" value="Unassembled WGS sequence"/>
</dbReference>
<evidence type="ECO:0000256" key="1">
    <source>
        <dbReference type="SAM" id="MobiDB-lite"/>
    </source>
</evidence>
<comment type="caution">
    <text evidence="2">The sequence shown here is derived from an EMBL/GenBank/DDBJ whole genome shotgun (WGS) entry which is preliminary data.</text>
</comment>
<evidence type="ECO:0000313" key="3">
    <source>
        <dbReference type="Proteomes" id="UP001597418"/>
    </source>
</evidence>
<accession>A0ABW5UDJ0</accession>
<name>A0ABW5UDJ0_9SPHI</name>
<protein>
    <submittedName>
        <fullName evidence="2">Uncharacterized protein</fullName>
    </submittedName>
</protein>
<evidence type="ECO:0000313" key="2">
    <source>
        <dbReference type="EMBL" id="MFD2742752.1"/>
    </source>
</evidence>
<feature type="region of interest" description="Disordered" evidence="1">
    <location>
        <begin position="1"/>
        <end position="30"/>
    </location>
</feature>
<keyword evidence="3" id="KW-1185">Reference proteome</keyword>
<dbReference type="EMBL" id="JBHUMB010000006">
    <property type="protein sequence ID" value="MFD2742752.1"/>
    <property type="molecule type" value="Genomic_DNA"/>
</dbReference>
<reference evidence="3" key="1">
    <citation type="journal article" date="2019" name="Int. J. Syst. Evol. Microbiol.">
        <title>The Global Catalogue of Microorganisms (GCM) 10K type strain sequencing project: providing services to taxonomists for standard genome sequencing and annotation.</title>
        <authorList>
            <consortium name="The Broad Institute Genomics Platform"/>
            <consortium name="The Broad Institute Genome Sequencing Center for Infectious Disease"/>
            <person name="Wu L."/>
            <person name="Ma J."/>
        </authorList>
    </citation>
    <scope>NUCLEOTIDE SEQUENCE [LARGE SCALE GENOMIC DNA]</scope>
    <source>
        <strain evidence="3">KCTC 42247</strain>
    </source>
</reference>
<sequence>MTTKRRDTTVAEPPATRTTEYDRKLGRPKPAKIARKKVEMPEKMVLEQEVPAEVTRLRAEKAKQKAIQKIEVVPVAEALPKLEEERFDLRQAVIHAAILQRPYAD</sequence>
<dbReference type="RefSeq" id="WP_156472498.1">
    <property type="nucleotide sequence ID" value="NZ_JBHUMB010000006.1"/>
</dbReference>
<gene>
    <name evidence="2" type="ORF">ACFSQ6_05035</name>
</gene>
<proteinExistence type="predicted"/>
<organism evidence="2 3">
    <name type="scientific">Sphingobacterium populi</name>
    <dbReference type="NCBI Taxonomy" id="1812824"/>
    <lineage>
        <taxon>Bacteria</taxon>
        <taxon>Pseudomonadati</taxon>
        <taxon>Bacteroidota</taxon>
        <taxon>Sphingobacteriia</taxon>
        <taxon>Sphingobacteriales</taxon>
        <taxon>Sphingobacteriaceae</taxon>
        <taxon>Sphingobacterium</taxon>
    </lineage>
</organism>